<accession>A0A368W420</accession>
<protein>
    <submittedName>
        <fullName evidence="2">Glycosyltransferase involved in cell wall biosynthesis</fullName>
    </submittedName>
</protein>
<dbReference type="Gene3D" id="3.40.50.2000">
    <property type="entry name" value="Glycogen Phosphorylase B"/>
    <property type="match status" value="2"/>
</dbReference>
<keyword evidence="2" id="KW-0808">Transferase</keyword>
<dbReference type="Proteomes" id="UP000252415">
    <property type="component" value="Unassembled WGS sequence"/>
</dbReference>
<comment type="caution">
    <text evidence="2">The sequence shown here is derived from an EMBL/GenBank/DDBJ whole genome shotgun (WGS) entry which is preliminary data.</text>
</comment>
<reference evidence="2 3" key="1">
    <citation type="submission" date="2018-07" db="EMBL/GenBank/DDBJ databases">
        <title>Genomic Encyclopedia of Type Strains, Phase III (KMG-III): the genomes of soil and plant-associated and newly described type strains.</title>
        <authorList>
            <person name="Whitman W."/>
        </authorList>
    </citation>
    <scope>NUCLEOTIDE SEQUENCE [LARGE SCALE GENOMIC DNA]</scope>
    <source>
        <strain evidence="2 3">CECT 7506</strain>
    </source>
</reference>
<dbReference type="PANTHER" id="PTHR12526">
    <property type="entry name" value="GLYCOSYLTRANSFERASE"/>
    <property type="match status" value="1"/>
</dbReference>
<name>A0A368W420_9BACL</name>
<dbReference type="OrthoDB" id="179766at2"/>
<gene>
    <name evidence="2" type="ORF">DFP97_104195</name>
</gene>
<dbReference type="CDD" id="cd03801">
    <property type="entry name" value="GT4_PimA-like"/>
    <property type="match status" value="1"/>
</dbReference>
<keyword evidence="3" id="KW-1185">Reference proteome</keyword>
<evidence type="ECO:0000313" key="2">
    <source>
        <dbReference type="EMBL" id="RCW49537.1"/>
    </source>
</evidence>
<dbReference type="Pfam" id="PF00534">
    <property type="entry name" value="Glycos_transf_1"/>
    <property type="match status" value="1"/>
</dbReference>
<dbReference type="AlphaFoldDB" id="A0A368W420"/>
<sequence length="376" mass="42370">MSKIGILTHSFVDAYNGRLDRIFGGGLERYIYNLCGVIREMGAEPEVHQLSFQGSFDRQVEGIRVFGYPCTDMGRIKDTFNLMSEQAEGKLIYSSHIWTPLHYRKGSMGICHGINWDQPHLDTAQKNDIRGAIQHALDSLERIVTVDSHFLTYCRSACQYWDVDKVKLIPNAVDTTLFTPVDRPKEGTGIRILFPRRISPERGIIPMIVAADRILEAYPQASVEFAGEVIGGDDLCNAFRIWLDRHPDRSRILHRSYSFGEVVEVYRNADIAVIPSTFSEGTSFSCLEALSCGVAVVSSDVGGLNDLIINEYNGMKIPPSENELADAISRLIDFPELRLRLADRARETALAFDQSVWKARWKTVLETFLQQSFVTV</sequence>
<organism evidence="2 3">
    <name type="scientific">Paenibacillus prosopidis</name>
    <dbReference type="NCBI Taxonomy" id="630520"/>
    <lineage>
        <taxon>Bacteria</taxon>
        <taxon>Bacillati</taxon>
        <taxon>Bacillota</taxon>
        <taxon>Bacilli</taxon>
        <taxon>Bacillales</taxon>
        <taxon>Paenibacillaceae</taxon>
        <taxon>Paenibacillus</taxon>
    </lineage>
</organism>
<dbReference type="RefSeq" id="WP_114379448.1">
    <property type="nucleotide sequence ID" value="NZ_QPJD01000004.1"/>
</dbReference>
<dbReference type="EMBL" id="QPJD01000004">
    <property type="protein sequence ID" value="RCW49537.1"/>
    <property type="molecule type" value="Genomic_DNA"/>
</dbReference>
<feature type="domain" description="Glycosyl transferase family 1" evidence="1">
    <location>
        <begin position="185"/>
        <end position="347"/>
    </location>
</feature>
<dbReference type="InterPro" id="IPR001296">
    <property type="entry name" value="Glyco_trans_1"/>
</dbReference>
<proteinExistence type="predicted"/>
<dbReference type="SUPFAM" id="SSF53756">
    <property type="entry name" value="UDP-Glycosyltransferase/glycogen phosphorylase"/>
    <property type="match status" value="1"/>
</dbReference>
<evidence type="ECO:0000259" key="1">
    <source>
        <dbReference type="Pfam" id="PF00534"/>
    </source>
</evidence>
<dbReference type="PANTHER" id="PTHR12526:SF630">
    <property type="entry name" value="GLYCOSYLTRANSFERASE"/>
    <property type="match status" value="1"/>
</dbReference>
<dbReference type="GO" id="GO:0016757">
    <property type="term" value="F:glycosyltransferase activity"/>
    <property type="evidence" value="ECO:0007669"/>
    <property type="project" value="InterPro"/>
</dbReference>
<evidence type="ECO:0000313" key="3">
    <source>
        <dbReference type="Proteomes" id="UP000252415"/>
    </source>
</evidence>